<dbReference type="GO" id="GO:0051287">
    <property type="term" value="F:NAD binding"/>
    <property type="evidence" value="ECO:0007669"/>
    <property type="project" value="InterPro"/>
</dbReference>
<keyword evidence="7" id="KW-1185">Reference proteome</keyword>
<feature type="active site" evidence="3">
    <location>
        <position position="171"/>
    </location>
</feature>
<evidence type="ECO:0000313" key="6">
    <source>
        <dbReference type="EMBL" id="QUD90229.1"/>
    </source>
</evidence>
<protein>
    <submittedName>
        <fullName evidence="6">NAD(P)-dependent oxidoreductase</fullName>
    </submittedName>
</protein>
<dbReference type="AlphaFoldDB" id="A0A975G3P8"/>
<evidence type="ECO:0000259" key="4">
    <source>
        <dbReference type="Pfam" id="PF03446"/>
    </source>
</evidence>
<evidence type="ECO:0000256" key="1">
    <source>
        <dbReference type="ARBA" id="ARBA00023002"/>
    </source>
</evidence>
<dbReference type="Pfam" id="PF14833">
    <property type="entry name" value="NAD_binding_11"/>
    <property type="match status" value="1"/>
</dbReference>
<dbReference type="KEGG" id="caul:KCG34_10375"/>
<feature type="domain" description="3-hydroxyisobutyrate dehydrogenase-like NAD-binding" evidence="5">
    <location>
        <begin position="165"/>
        <end position="284"/>
    </location>
</feature>
<sequence length="293" mass="30630">MKIAVIGIGVMGSAIAHRLIEQQCDVYVHDKSQDRISALAAMGATAAASAEAAVAACDFVITSLNTADIVESVVFGDDGFVSVGSSEKLLIDMSSIDAGRTAQMAERLRRDCGMGWVDAPLSGGAPAAARGELTLMVGGDEQDVERARSVLSFLSKNITHFGAPGAGQTVKSINQVLCAASFLAVAEAVRFAEAHGVDAAMIPAALAGGRADSRILQEFMAKMAHRDYSPTGRIDNMLKDLETVQAASLARRIPMPVTSMIADLHRMLVAGGFGPADSAEYMRLFDLAAGSRV</sequence>
<dbReference type="InterPro" id="IPR013328">
    <property type="entry name" value="6PGD_dom2"/>
</dbReference>
<name>A0A975G3P8_9CAUL</name>
<proteinExistence type="predicted"/>
<gene>
    <name evidence="6" type="ORF">KCG34_10375</name>
</gene>
<dbReference type="GO" id="GO:0016491">
    <property type="term" value="F:oxidoreductase activity"/>
    <property type="evidence" value="ECO:0007669"/>
    <property type="project" value="UniProtKB-KW"/>
</dbReference>
<dbReference type="InterPro" id="IPR029154">
    <property type="entry name" value="HIBADH-like_NADP-bd"/>
</dbReference>
<keyword evidence="2" id="KW-0520">NAD</keyword>
<dbReference type="InterPro" id="IPR008927">
    <property type="entry name" value="6-PGluconate_DH-like_C_sf"/>
</dbReference>
<dbReference type="SUPFAM" id="SSF48179">
    <property type="entry name" value="6-phosphogluconate dehydrogenase C-terminal domain-like"/>
    <property type="match status" value="1"/>
</dbReference>
<dbReference type="RefSeq" id="WP_211940280.1">
    <property type="nucleotide sequence ID" value="NZ_CP073078.1"/>
</dbReference>
<dbReference type="InterPro" id="IPR036291">
    <property type="entry name" value="NAD(P)-bd_dom_sf"/>
</dbReference>
<dbReference type="Gene3D" id="1.10.1040.10">
    <property type="entry name" value="N-(1-d-carboxylethyl)-l-norvaline Dehydrogenase, domain 2"/>
    <property type="match status" value="1"/>
</dbReference>
<dbReference type="PIRSF" id="PIRSF000103">
    <property type="entry name" value="HIBADH"/>
    <property type="match status" value="1"/>
</dbReference>
<dbReference type="EMBL" id="CP073078">
    <property type="protein sequence ID" value="QUD90229.1"/>
    <property type="molecule type" value="Genomic_DNA"/>
</dbReference>
<accession>A0A975G3P8</accession>
<dbReference type="GO" id="GO:0050661">
    <property type="term" value="F:NADP binding"/>
    <property type="evidence" value="ECO:0007669"/>
    <property type="project" value="InterPro"/>
</dbReference>
<dbReference type="InterPro" id="IPR015815">
    <property type="entry name" value="HIBADH-related"/>
</dbReference>
<evidence type="ECO:0000313" key="7">
    <source>
        <dbReference type="Proteomes" id="UP000676409"/>
    </source>
</evidence>
<keyword evidence="1" id="KW-0560">Oxidoreductase</keyword>
<dbReference type="SUPFAM" id="SSF51735">
    <property type="entry name" value="NAD(P)-binding Rossmann-fold domains"/>
    <property type="match status" value="1"/>
</dbReference>
<dbReference type="Pfam" id="PF03446">
    <property type="entry name" value="NAD_binding_2"/>
    <property type="match status" value="1"/>
</dbReference>
<reference evidence="6" key="1">
    <citation type="submission" date="2021-04" db="EMBL/GenBank/DDBJ databases">
        <title>The complete genome sequence of Caulobacter sp. S6.</title>
        <authorList>
            <person name="Tang Y."/>
            <person name="Ouyang W."/>
            <person name="Liu Q."/>
            <person name="Huang B."/>
            <person name="Guo Z."/>
            <person name="Lei P."/>
        </authorList>
    </citation>
    <scope>NUCLEOTIDE SEQUENCE</scope>
    <source>
        <strain evidence="6">S6</strain>
    </source>
</reference>
<evidence type="ECO:0000259" key="5">
    <source>
        <dbReference type="Pfam" id="PF14833"/>
    </source>
</evidence>
<dbReference type="InterPro" id="IPR006115">
    <property type="entry name" value="6PGDH_NADP-bd"/>
</dbReference>
<dbReference type="Gene3D" id="3.40.50.720">
    <property type="entry name" value="NAD(P)-binding Rossmann-like Domain"/>
    <property type="match status" value="1"/>
</dbReference>
<dbReference type="PANTHER" id="PTHR43060">
    <property type="entry name" value="3-HYDROXYISOBUTYRATE DEHYDROGENASE-LIKE 1, MITOCHONDRIAL-RELATED"/>
    <property type="match status" value="1"/>
</dbReference>
<dbReference type="PANTHER" id="PTHR43060:SF15">
    <property type="entry name" value="3-HYDROXYISOBUTYRATE DEHYDROGENASE-LIKE 1, MITOCHONDRIAL-RELATED"/>
    <property type="match status" value="1"/>
</dbReference>
<evidence type="ECO:0000256" key="2">
    <source>
        <dbReference type="ARBA" id="ARBA00023027"/>
    </source>
</evidence>
<feature type="domain" description="6-phosphogluconate dehydrogenase NADP-binding" evidence="4">
    <location>
        <begin position="2"/>
        <end position="162"/>
    </location>
</feature>
<organism evidence="6 7">
    <name type="scientific">Phenylobacterium montanum</name>
    <dbReference type="NCBI Taxonomy" id="2823693"/>
    <lineage>
        <taxon>Bacteria</taxon>
        <taxon>Pseudomonadati</taxon>
        <taxon>Pseudomonadota</taxon>
        <taxon>Alphaproteobacteria</taxon>
        <taxon>Caulobacterales</taxon>
        <taxon>Caulobacteraceae</taxon>
        <taxon>Phenylobacterium</taxon>
    </lineage>
</organism>
<dbReference type="Proteomes" id="UP000676409">
    <property type="component" value="Chromosome"/>
</dbReference>
<evidence type="ECO:0000256" key="3">
    <source>
        <dbReference type="PIRSR" id="PIRSR000103-1"/>
    </source>
</evidence>